<dbReference type="Pfam" id="PF00794">
    <property type="entry name" value="PI3K_rbd"/>
    <property type="match status" value="1"/>
</dbReference>
<evidence type="ECO:0000256" key="1">
    <source>
        <dbReference type="ARBA" id="ARBA00006209"/>
    </source>
</evidence>
<comment type="caution">
    <text evidence="13">The sequence shown here is derived from an EMBL/GenBank/DDBJ whole genome shotgun (WGS) entry which is preliminary data.</text>
</comment>
<dbReference type="Pfam" id="PF00168">
    <property type="entry name" value="C2"/>
    <property type="match status" value="1"/>
</dbReference>
<dbReference type="PANTHER" id="PTHR10048">
    <property type="entry name" value="PHOSPHATIDYLINOSITOL KINASE"/>
    <property type="match status" value="1"/>
</dbReference>
<dbReference type="GO" id="GO:0035091">
    <property type="term" value="F:phosphatidylinositol binding"/>
    <property type="evidence" value="ECO:0007669"/>
    <property type="project" value="InterPro"/>
</dbReference>
<gene>
    <name evidence="13" type="ORF">J4Q44_G00110700</name>
</gene>
<dbReference type="PROSITE" id="PS51547">
    <property type="entry name" value="C2_PI3K"/>
    <property type="match status" value="1"/>
</dbReference>
<reference evidence="13 14" key="1">
    <citation type="submission" date="2021-04" db="EMBL/GenBank/DDBJ databases">
        <authorList>
            <person name="De Guttry C."/>
            <person name="Zahm M."/>
            <person name="Klopp C."/>
            <person name="Cabau C."/>
            <person name="Louis A."/>
            <person name="Berthelot C."/>
            <person name="Parey E."/>
            <person name="Roest Crollius H."/>
            <person name="Montfort J."/>
            <person name="Robinson-Rechavi M."/>
            <person name="Bucao C."/>
            <person name="Bouchez O."/>
            <person name="Gislard M."/>
            <person name="Lluch J."/>
            <person name="Milhes M."/>
            <person name="Lampietro C."/>
            <person name="Lopez Roques C."/>
            <person name="Donnadieu C."/>
            <person name="Braasch I."/>
            <person name="Desvignes T."/>
            <person name="Postlethwait J."/>
            <person name="Bobe J."/>
            <person name="Wedekind C."/>
            <person name="Guiguen Y."/>
        </authorList>
    </citation>
    <scope>NUCLEOTIDE SEQUENCE [LARGE SCALE GENOMIC DNA]</scope>
    <source>
        <strain evidence="13">Cs_M1</strain>
        <tissue evidence="13">Blood</tissue>
    </source>
</reference>
<dbReference type="SUPFAM" id="SSF64268">
    <property type="entry name" value="PX domain"/>
    <property type="match status" value="1"/>
</dbReference>
<dbReference type="GO" id="GO:0005737">
    <property type="term" value="C:cytoplasm"/>
    <property type="evidence" value="ECO:0007669"/>
    <property type="project" value="TreeGrafter"/>
</dbReference>
<proteinExistence type="inferred from homology"/>
<dbReference type="InterPro" id="IPR042236">
    <property type="entry name" value="PI3K_accessory_sf"/>
</dbReference>
<keyword evidence="14" id="KW-1185">Reference proteome</keyword>
<dbReference type="GO" id="GO:0005942">
    <property type="term" value="C:phosphatidylinositol 3-kinase complex"/>
    <property type="evidence" value="ECO:0007669"/>
    <property type="project" value="TreeGrafter"/>
</dbReference>
<protein>
    <recommendedName>
        <fullName evidence="15">Phosphatidylinositol-4-phosphate 3-kinase</fullName>
    </recommendedName>
</protein>
<dbReference type="InterPro" id="IPR002420">
    <property type="entry name" value="PI3K-type_C2_dom"/>
</dbReference>
<feature type="region of interest" description="Disordered" evidence="8">
    <location>
        <begin position="57"/>
        <end position="131"/>
    </location>
</feature>
<dbReference type="InterPro" id="IPR016024">
    <property type="entry name" value="ARM-type_fold"/>
</dbReference>
<evidence type="ECO:0000256" key="4">
    <source>
        <dbReference type="ARBA" id="ARBA00022777"/>
    </source>
</evidence>
<evidence type="ECO:0000259" key="10">
    <source>
        <dbReference type="PROSITE" id="PS50290"/>
    </source>
</evidence>
<dbReference type="SUPFAM" id="SSF48371">
    <property type="entry name" value="ARM repeat"/>
    <property type="match status" value="1"/>
</dbReference>
<dbReference type="GO" id="GO:0016303">
    <property type="term" value="F:1-phosphatidylinositol-3-kinase activity"/>
    <property type="evidence" value="ECO:0007669"/>
    <property type="project" value="UniProtKB-EC"/>
</dbReference>
<keyword evidence="4" id="KW-0418">Kinase</keyword>
<dbReference type="FunFam" id="1.10.1070.11:FF:000001">
    <property type="entry name" value="Phosphatidylinositol 4,5-bisphosphate 3-kinase catalytic subunit"/>
    <property type="match status" value="1"/>
</dbReference>
<dbReference type="GO" id="GO:0043491">
    <property type="term" value="P:phosphatidylinositol 3-kinase/protein kinase B signal transduction"/>
    <property type="evidence" value="ECO:0007669"/>
    <property type="project" value="TreeGrafter"/>
</dbReference>
<dbReference type="SMART" id="SM00239">
    <property type="entry name" value="C2"/>
    <property type="match status" value="1"/>
</dbReference>
<keyword evidence="2" id="KW-0808">Transferase</keyword>
<evidence type="ECO:0008006" key="15">
    <source>
        <dbReference type="Google" id="ProtNLM"/>
    </source>
</evidence>
<dbReference type="InterPro" id="IPR018936">
    <property type="entry name" value="PI3/4_kinase_CS"/>
</dbReference>
<keyword evidence="5" id="KW-0067">ATP-binding</keyword>
<dbReference type="PROSITE" id="PS00916">
    <property type="entry name" value="PI3_4_KINASE_2"/>
    <property type="match status" value="1"/>
</dbReference>
<dbReference type="Pfam" id="PF00613">
    <property type="entry name" value="PI3Ka"/>
    <property type="match status" value="1"/>
</dbReference>
<dbReference type="PROSITE" id="PS50004">
    <property type="entry name" value="C2"/>
    <property type="match status" value="1"/>
</dbReference>
<evidence type="ECO:0000256" key="5">
    <source>
        <dbReference type="ARBA" id="ARBA00022840"/>
    </source>
</evidence>
<dbReference type="SUPFAM" id="SSF49562">
    <property type="entry name" value="C2 domain (Calcium/lipid-binding domain, CaLB)"/>
    <property type="match status" value="2"/>
</dbReference>
<dbReference type="InterPro" id="IPR036940">
    <property type="entry name" value="PI3/4_kinase_cat_sf"/>
</dbReference>
<dbReference type="Gene3D" id="3.30.1520.10">
    <property type="entry name" value="Phox-like domain"/>
    <property type="match status" value="1"/>
</dbReference>
<evidence type="ECO:0000313" key="13">
    <source>
        <dbReference type="EMBL" id="KAK6317779.1"/>
    </source>
</evidence>
<dbReference type="GO" id="GO:0016477">
    <property type="term" value="P:cell migration"/>
    <property type="evidence" value="ECO:0007669"/>
    <property type="project" value="TreeGrafter"/>
</dbReference>
<dbReference type="PANTHER" id="PTHR10048:SF29">
    <property type="entry name" value="PHOSPHATIDYLINOSITOL 3-KINASE C2 DOMAIN-CONTAINING SUBUNIT GAMMA"/>
    <property type="match status" value="1"/>
</dbReference>
<dbReference type="FunFam" id="3.30.1010.10:FF:000001">
    <property type="entry name" value="Phosphatidylinositol 4-phosphate 3-kinase C2 domain-containing subunit beta"/>
    <property type="match status" value="1"/>
</dbReference>
<dbReference type="Gene3D" id="1.10.1070.11">
    <property type="entry name" value="Phosphatidylinositol 3-/4-kinase, catalytic domain"/>
    <property type="match status" value="1"/>
</dbReference>
<dbReference type="GO" id="GO:0005524">
    <property type="term" value="F:ATP binding"/>
    <property type="evidence" value="ECO:0007669"/>
    <property type="project" value="UniProtKB-KW"/>
</dbReference>
<dbReference type="InterPro" id="IPR036871">
    <property type="entry name" value="PX_dom_sf"/>
</dbReference>
<dbReference type="SMART" id="SM00146">
    <property type="entry name" value="PI3Kc"/>
    <property type="match status" value="1"/>
</dbReference>
<dbReference type="Gene3D" id="1.25.40.70">
    <property type="entry name" value="Phosphatidylinositol 3-kinase, accessory domain (PIK)"/>
    <property type="match status" value="1"/>
</dbReference>
<comment type="similarity">
    <text evidence="1">Belongs to the PI3/PI4-kinase family. Type III PI4K subfamily.</text>
</comment>
<evidence type="ECO:0000259" key="12">
    <source>
        <dbReference type="PROSITE" id="PS51547"/>
    </source>
</evidence>
<dbReference type="Gene3D" id="2.60.40.150">
    <property type="entry name" value="C2 domain"/>
    <property type="match status" value="2"/>
</dbReference>
<dbReference type="InterPro" id="IPR011009">
    <property type="entry name" value="Kinase-like_dom_sf"/>
</dbReference>
<dbReference type="InterPro" id="IPR000341">
    <property type="entry name" value="PI3K_Ras-bd_dom"/>
</dbReference>
<dbReference type="PROSITE" id="PS50290">
    <property type="entry name" value="PI3_4_KINASE_3"/>
    <property type="match status" value="1"/>
</dbReference>
<accession>A0AAN8QVV0</accession>
<dbReference type="InterPro" id="IPR000008">
    <property type="entry name" value="C2_dom"/>
</dbReference>
<evidence type="ECO:0000259" key="11">
    <source>
        <dbReference type="PROSITE" id="PS51545"/>
    </source>
</evidence>
<comment type="catalytic activity">
    <reaction evidence="7">
        <text>a 1,2-diacyl-sn-glycero-3-phospho-(1D-myo-inositol 4-phosphate) + ATP = a 1,2-diacyl-sn-glycero-3-phospho-(1D-myo-inositol-3,4-bisphosphate) + ADP + H(+)</text>
        <dbReference type="Rhea" id="RHEA:18373"/>
        <dbReference type="ChEBI" id="CHEBI:15378"/>
        <dbReference type="ChEBI" id="CHEBI:30616"/>
        <dbReference type="ChEBI" id="CHEBI:57658"/>
        <dbReference type="ChEBI" id="CHEBI:58178"/>
        <dbReference type="ChEBI" id="CHEBI:456216"/>
        <dbReference type="EC" id="2.7.1.154"/>
    </reaction>
    <physiologicalReaction direction="left-to-right" evidence="7">
        <dbReference type="Rhea" id="RHEA:18374"/>
    </physiologicalReaction>
</comment>
<dbReference type="Gene3D" id="3.30.1010.10">
    <property type="entry name" value="Phosphatidylinositol 3-kinase Catalytic Subunit, Chain A, domain 4"/>
    <property type="match status" value="1"/>
</dbReference>
<dbReference type="InterPro" id="IPR001263">
    <property type="entry name" value="PI3K_accessory_dom"/>
</dbReference>
<evidence type="ECO:0000256" key="2">
    <source>
        <dbReference type="ARBA" id="ARBA00022679"/>
    </source>
</evidence>
<keyword evidence="3" id="KW-0547">Nucleotide-binding</keyword>
<sequence length="1419" mass="161261">MDPFDMDYDSQRQEDNVFPAYLMERYQEDLAGLDPAFLEEEEWDLYNSLSAMSLSSPQAQHRSPLWSQGGGNGSPNDPNPNTQGVGGGVPNPNPYLRPRTGETVDPLRGAVDPLRGAAPLPPPVPPRGRSTSAALLTNAQKRFSCDLTIPAIRLNRSNTARDSHLDTWNIKLIDTPQGSTKQLASLCMLTSKLLSRYPHTDQVSNSGVVWGRVSPIHPSLLQEAEITINVSTPWVPHQLPIPTMLNKTVQTLIGEILLLLEQTNPIDSGHYLLKLCDSEEYLRNEEMLGMHGSIQDYQKCSLEVPVRLLHVNTLQNLLARDVEDDRAPCHLYQLLGAACVFNTSRLSLQEKLSCYNKEVNQLMRSQCGSNLNLLLDEVRTIINLLCGISTGEVEEAIGKLRRIKPVALDHLEMYECETSIVMLNQALGKLLHIFFDNFSSDFRGQDVYRNPPVCDVDHSTDILQLNVAALYKLQPNWLNSSFNYFSISCSLTFGGKDICETGVSENISTALSLGNKIQCNRMMVFPILIRQLPYESMLTIRLLGSKQGKTPELLRWAVLPLYTNRTLVSGTVLLSMSMLVELPEPPSPALSDSHRMATGVILQLEFPETAEWRYERPISLPGSVLFSPPCEELSRKISEVSQKHCLCFLSENERALLWSKRHCCDGRITFLHLLLGGAPQWAPEDLTEIYTILEHWTIHHPEEALFLLSNSFHDQTVRRRAVQHFEQTSDRELEEYLPQLVQALKSEWELNGPLVMLLLDRSLKSVRIAQQLYWLLVDAQDDPYYQSWFSKVQAALRHCCGKALRQELEHETRLVTLLTQVAERVRIADKNRRKDVLKKDKWKIDSFFKNGISCRLPLDPAVLVKGIRVDACKFYNSHAAPLGISFINTDPLGRNISVICKTGDNLRQDMLVLQIVRVMDKVWLQDGLDMRMVTYRCLSTGRDQGLVEVVPEAVTLGKIQQEWGLGGALREDTLEKWFHMWNKTEEDYEEAVMNFLHSCAGWCVATFILGICDRHNDNIMLKHSGHMFHIDFGKIMGNAQKFASIKRDRTPFIFTSEMQHFITGGGQKPQRFHRFVELCCEAYNGIRRRTTLVLSLLQLMLGAGMPELKDIQDLQYVQNNLKPQDSEMEATSYFTKKIKESMGSFPVKLNFLIHTMVQSSGKKLAPPSPAQSSSPNTNIQEAVIQKYTVKGKDVTYELRVTIEDGFLISEKTFGQFELIHRELKKHFIESTLPQFPKWFKMSFTPGRKMSLLNKYLKELFEGPCKGNEYVCRLFLDGPKTGTPNSVKSDRDGQPQIQLYMSYNDHKLSVLVKHLKNINLANGSCPDAYVVTRLRPDPLNRSKRKTKVVRNNHNPTFNELIEYRDVLSLQGRVLEVTVKSRKAFVAVTNVRLEQKNMDTEEWFLLDNRMHSAFSLGRIAA</sequence>
<dbReference type="EMBL" id="JAGTTL010000009">
    <property type="protein sequence ID" value="KAK6317779.1"/>
    <property type="molecule type" value="Genomic_DNA"/>
</dbReference>
<evidence type="ECO:0000256" key="7">
    <source>
        <dbReference type="ARBA" id="ARBA00029297"/>
    </source>
</evidence>
<feature type="domain" description="PIK helical" evidence="11">
    <location>
        <begin position="623"/>
        <end position="799"/>
    </location>
</feature>
<dbReference type="GO" id="GO:0035005">
    <property type="term" value="F:1-phosphatidylinositol-4-phosphate 3-kinase activity"/>
    <property type="evidence" value="ECO:0007669"/>
    <property type="project" value="UniProtKB-EC"/>
</dbReference>
<feature type="domain" description="C2 PI3K-type" evidence="12">
    <location>
        <begin position="459"/>
        <end position="617"/>
    </location>
</feature>
<name>A0AAN8QVV0_9TELE</name>
<dbReference type="Pfam" id="PF00792">
    <property type="entry name" value="PI3K_C2"/>
    <property type="match status" value="1"/>
</dbReference>
<dbReference type="SMART" id="SM00145">
    <property type="entry name" value="PI3Ka"/>
    <property type="match status" value="1"/>
</dbReference>
<organism evidence="13 14">
    <name type="scientific">Coregonus suidteri</name>
    <dbReference type="NCBI Taxonomy" id="861788"/>
    <lineage>
        <taxon>Eukaryota</taxon>
        <taxon>Metazoa</taxon>
        <taxon>Chordata</taxon>
        <taxon>Craniata</taxon>
        <taxon>Vertebrata</taxon>
        <taxon>Euteleostomi</taxon>
        <taxon>Actinopterygii</taxon>
        <taxon>Neopterygii</taxon>
        <taxon>Teleostei</taxon>
        <taxon>Protacanthopterygii</taxon>
        <taxon>Salmoniformes</taxon>
        <taxon>Salmonidae</taxon>
        <taxon>Coregoninae</taxon>
        <taxon>Coregonus</taxon>
    </lineage>
</organism>
<evidence type="ECO:0000256" key="8">
    <source>
        <dbReference type="SAM" id="MobiDB-lite"/>
    </source>
</evidence>
<dbReference type="InterPro" id="IPR035892">
    <property type="entry name" value="C2_domain_sf"/>
</dbReference>
<evidence type="ECO:0000256" key="3">
    <source>
        <dbReference type="ARBA" id="ARBA00022741"/>
    </source>
</evidence>
<dbReference type="GO" id="GO:0005886">
    <property type="term" value="C:plasma membrane"/>
    <property type="evidence" value="ECO:0007669"/>
    <property type="project" value="TreeGrafter"/>
</dbReference>
<dbReference type="Pfam" id="PF00454">
    <property type="entry name" value="PI3_PI4_kinase"/>
    <property type="match status" value="1"/>
</dbReference>
<evidence type="ECO:0000259" key="9">
    <source>
        <dbReference type="PROSITE" id="PS50004"/>
    </source>
</evidence>
<feature type="domain" description="PI3K/PI4K catalytic" evidence="10">
    <location>
        <begin position="868"/>
        <end position="1146"/>
    </location>
</feature>
<dbReference type="GO" id="GO:0048015">
    <property type="term" value="P:phosphatidylinositol-mediated signaling"/>
    <property type="evidence" value="ECO:0007669"/>
    <property type="project" value="TreeGrafter"/>
</dbReference>
<dbReference type="SUPFAM" id="SSF56112">
    <property type="entry name" value="Protein kinase-like (PK-like)"/>
    <property type="match status" value="1"/>
</dbReference>
<dbReference type="Proteomes" id="UP001356427">
    <property type="component" value="Unassembled WGS sequence"/>
</dbReference>
<dbReference type="InterPro" id="IPR000403">
    <property type="entry name" value="PI3/4_kinase_cat_dom"/>
</dbReference>
<feature type="compositionally biased region" description="Low complexity" evidence="8">
    <location>
        <begin position="74"/>
        <end position="83"/>
    </location>
</feature>
<dbReference type="InterPro" id="IPR015433">
    <property type="entry name" value="PI3/4_kinase"/>
</dbReference>
<comment type="catalytic activity">
    <reaction evidence="6">
        <text>a 1,2-diacyl-sn-glycero-3-phospho-(1D-myo-inositol) + ATP = a 1,2-diacyl-sn-glycero-3-phospho-(1D-myo-inositol-3-phosphate) + ADP + H(+)</text>
        <dbReference type="Rhea" id="RHEA:12709"/>
        <dbReference type="ChEBI" id="CHEBI:15378"/>
        <dbReference type="ChEBI" id="CHEBI:30616"/>
        <dbReference type="ChEBI" id="CHEBI:57880"/>
        <dbReference type="ChEBI" id="CHEBI:58088"/>
        <dbReference type="ChEBI" id="CHEBI:456216"/>
        <dbReference type="EC" id="2.7.1.137"/>
    </reaction>
    <physiologicalReaction direction="left-to-right" evidence="6">
        <dbReference type="Rhea" id="RHEA:12710"/>
    </physiologicalReaction>
</comment>
<evidence type="ECO:0000256" key="6">
    <source>
        <dbReference type="ARBA" id="ARBA00023985"/>
    </source>
</evidence>
<feature type="domain" description="C2" evidence="9">
    <location>
        <begin position="1290"/>
        <end position="1412"/>
    </location>
</feature>
<dbReference type="PROSITE" id="PS51545">
    <property type="entry name" value="PIK_HELICAL"/>
    <property type="match status" value="1"/>
</dbReference>
<evidence type="ECO:0000313" key="14">
    <source>
        <dbReference type="Proteomes" id="UP001356427"/>
    </source>
</evidence>